<dbReference type="RefSeq" id="WP_374834500.1">
    <property type="nucleotide sequence ID" value="NZ_JBHEEZ010000055.1"/>
</dbReference>
<dbReference type="PANTHER" id="PTHR13847">
    <property type="entry name" value="SARCOSINE DEHYDROGENASE-RELATED"/>
    <property type="match status" value="1"/>
</dbReference>
<name>A0ABV9H5G9_9HYPH</name>
<dbReference type="Proteomes" id="UP001596042">
    <property type="component" value="Unassembled WGS sequence"/>
</dbReference>
<evidence type="ECO:0000313" key="4">
    <source>
        <dbReference type="EMBL" id="MFC4625547.1"/>
    </source>
</evidence>
<evidence type="ECO:0000256" key="2">
    <source>
        <dbReference type="SAM" id="MobiDB-lite"/>
    </source>
</evidence>
<keyword evidence="5" id="KW-1185">Reference proteome</keyword>
<dbReference type="EMBL" id="JBHSEL010000097">
    <property type="protein sequence ID" value="MFC4625547.1"/>
    <property type="molecule type" value="Genomic_DNA"/>
</dbReference>
<feature type="domain" description="FAD dependent oxidoreductase" evidence="3">
    <location>
        <begin position="59"/>
        <end position="421"/>
    </location>
</feature>
<dbReference type="InterPro" id="IPR006076">
    <property type="entry name" value="FAD-dep_OxRdtase"/>
</dbReference>
<protein>
    <submittedName>
        <fullName evidence="4">NAD(P)/FAD-dependent oxidoreductase</fullName>
        <ecNumber evidence="4">1.-.-.-</ecNumber>
    </submittedName>
</protein>
<dbReference type="SUPFAM" id="SSF51905">
    <property type="entry name" value="FAD/NAD(P)-binding domain"/>
    <property type="match status" value="1"/>
</dbReference>
<dbReference type="PANTHER" id="PTHR13847:SF281">
    <property type="entry name" value="FAD DEPENDENT OXIDOREDUCTASE DOMAIN-CONTAINING PROTEIN"/>
    <property type="match status" value="1"/>
</dbReference>
<dbReference type="Gene3D" id="3.30.9.10">
    <property type="entry name" value="D-Amino Acid Oxidase, subunit A, domain 2"/>
    <property type="match status" value="1"/>
</dbReference>
<keyword evidence="1 4" id="KW-0560">Oxidoreductase</keyword>
<dbReference type="GO" id="GO:0016491">
    <property type="term" value="F:oxidoreductase activity"/>
    <property type="evidence" value="ECO:0007669"/>
    <property type="project" value="UniProtKB-KW"/>
</dbReference>
<evidence type="ECO:0000313" key="5">
    <source>
        <dbReference type="Proteomes" id="UP001596042"/>
    </source>
</evidence>
<dbReference type="EC" id="1.-.-.-" evidence="4"/>
<organism evidence="4 5">
    <name type="scientific">Daeguia caeni</name>
    <dbReference type="NCBI Taxonomy" id="439612"/>
    <lineage>
        <taxon>Bacteria</taxon>
        <taxon>Pseudomonadati</taxon>
        <taxon>Pseudomonadota</taxon>
        <taxon>Alphaproteobacteria</taxon>
        <taxon>Hyphomicrobiales</taxon>
        <taxon>Brucellaceae</taxon>
        <taxon>Daeguia</taxon>
    </lineage>
</organism>
<accession>A0ABV9H5G9</accession>
<feature type="region of interest" description="Disordered" evidence="2">
    <location>
        <begin position="1"/>
        <end position="26"/>
    </location>
</feature>
<gene>
    <name evidence="4" type="ORF">ACFO1V_10015</name>
</gene>
<proteinExistence type="predicted"/>
<comment type="caution">
    <text evidence="4">The sequence shown here is derived from an EMBL/GenBank/DDBJ whole genome shotgun (WGS) entry which is preliminary data.</text>
</comment>
<dbReference type="Pfam" id="PF01266">
    <property type="entry name" value="DAO"/>
    <property type="match status" value="1"/>
</dbReference>
<evidence type="ECO:0000259" key="3">
    <source>
        <dbReference type="Pfam" id="PF01266"/>
    </source>
</evidence>
<reference evidence="5" key="1">
    <citation type="journal article" date="2019" name="Int. J. Syst. Evol. Microbiol.">
        <title>The Global Catalogue of Microorganisms (GCM) 10K type strain sequencing project: providing services to taxonomists for standard genome sequencing and annotation.</title>
        <authorList>
            <consortium name="The Broad Institute Genomics Platform"/>
            <consortium name="The Broad Institute Genome Sequencing Center for Infectious Disease"/>
            <person name="Wu L."/>
            <person name="Ma J."/>
        </authorList>
    </citation>
    <scope>NUCLEOTIDE SEQUENCE [LARGE SCALE GENOMIC DNA]</scope>
    <source>
        <strain evidence="5">CGMCC 1.15731</strain>
    </source>
</reference>
<dbReference type="InterPro" id="IPR036188">
    <property type="entry name" value="FAD/NAD-bd_sf"/>
</dbReference>
<evidence type="ECO:0000256" key="1">
    <source>
        <dbReference type="ARBA" id="ARBA00023002"/>
    </source>
</evidence>
<sequence length="466" mass="51992">MDTHHKTSFSASQPFDPAYDPMVAKTPGQGRDYAPTYWIATAGPAPEDDGPIRGDVEADVVIVGSGYTGLSTAIHLAREHGIKATVLEANGVAWGCSTRNGGQAQINAGRLKRSQWIERWGVDVARKLHKEIAEAFDLFRALIREPEIDCEPQDGGHLYIAHRDKVMPVLEKESRVLNEVFGYRSRIVSREEILSDFIRDQEARGAMYEPDGIGIHAAKLAFGYLRLARKLGAKVHTSSPVIGIARQGSLYHVTTPNGTVRARKVCFTTAGYTSRGLHPLTRYRLMPVLSNSVVTRPLTSSEIEACGPKTGIPLTDTRTLRHYYRFLPDGRMQIGSRSAITGADAPNRKHYDLLLAGLYRKFPALKDIQIDYSWWGWVDVSHDMMPRICRPDPAEQIYYAMGYGGNGVMYSAQAGRRAAELIAGRGQHLDLPIFTSELPSYGMLTPFRRIGQRIMYRWYALKDEVL</sequence>
<dbReference type="Gene3D" id="3.50.50.60">
    <property type="entry name" value="FAD/NAD(P)-binding domain"/>
    <property type="match status" value="1"/>
</dbReference>